<dbReference type="RefSeq" id="WP_189116003.1">
    <property type="nucleotide sequence ID" value="NZ_BMQC01000028.1"/>
</dbReference>
<evidence type="ECO:0000256" key="2">
    <source>
        <dbReference type="ARBA" id="ARBA00022490"/>
    </source>
</evidence>
<evidence type="ECO:0000313" key="5">
    <source>
        <dbReference type="EMBL" id="GGK43895.1"/>
    </source>
</evidence>
<sequence>MASHERSWVVRLSPSALLVITFLEFAFLVALLLGYEFHWWGLHRLPPVAGGVVPLVVPWGGALGGVCIAFVGVTAHWGRWTSAERGTPSRQAVRWNGWYLVRVPLGAALGTVAALMVVLFLGTVAPNDDGAVDITPVGAATLMVVAFVVGYKQETFRKLLERTVEVIVGPGTPVPGGDGFTLEPATLEFDAASGVEQRRTVAVTNEGRLPFVVDAGKVQGPGDGFAVTQLPGKILGGDAGTIEVSFRPSQPGRYRGSLTVTVAGSTRTIALAGTCAG</sequence>
<feature type="transmembrane region" description="Helical" evidence="3">
    <location>
        <begin position="99"/>
        <end position="122"/>
    </location>
</feature>
<feature type="transmembrane region" description="Helical" evidence="3">
    <location>
        <begin position="55"/>
        <end position="78"/>
    </location>
</feature>
<evidence type="ECO:0000313" key="6">
    <source>
        <dbReference type="Proteomes" id="UP000662200"/>
    </source>
</evidence>
<evidence type="ECO:0000256" key="3">
    <source>
        <dbReference type="SAM" id="Phobius"/>
    </source>
</evidence>
<comment type="subcellular location">
    <subcellularLocation>
        <location evidence="1">Cytoplasm</location>
    </subcellularLocation>
</comment>
<dbReference type="GO" id="GO:0005737">
    <property type="term" value="C:cytoplasm"/>
    <property type="evidence" value="ECO:0007669"/>
    <property type="project" value="UniProtKB-SubCell"/>
</dbReference>
<dbReference type="InterPro" id="IPR013783">
    <property type="entry name" value="Ig-like_fold"/>
</dbReference>
<dbReference type="AlphaFoldDB" id="A0A8J3FKW1"/>
<keyword evidence="3" id="KW-0472">Membrane</keyword>
<keyword evidence="6" id="KW-1185">Reference proteome</keyword>
<feature type="transmembrane region" description="Helical" evidence="3">
    <location>
        <begin position="134"/>
        <end position="151"/>
    </location>
</feature>
<reference evidence="5" key="2">
    <citation type="submission" date="2020-09" db="EMBL/GenBank/DDBJ databases">
        <authorList>
            <person name="Sun Q."/>
            <person name="Ohkuma M."/>
        </authorList>
    </citation>
    <scope>NUCLEOTIDE SEQUENCE</scope>
    <source>
        <strain evidence="5">JCM 3091</strain>
    </source>
</reference>
<evidence type="ECO:0000259" key="4">
    <source>
        <dbReference type="Pfam" id="PF15780"/>
    </source>
</evidence>
<reference evidence="5" key="1">
    <citation type="journal article" date="2014" name="Int. J. Syst. Evol. Microbiol.">
        <title>Complete genome sequence of Corynebacterium casei LMG S-19264T (=DSM 44701T), isolated from a smear-ripened cheese.</title>
        <authorList>
            <consortium name="US DOE Joint Genome Institute (JGI-PGF)"/>
            <person name="Walter F."/>
            <person name="Albersmeier A."/>
            <person name="Kalinowski J."/>
            <person name="Ruckert C."/>
        </authorList>
    </citation>
    <scope>NUCLEOTIDE SEQUENCE</scope>
    <source>
        <strain evidence="5">JCM 3091</strain>
    </source>
</reference>
<feature type="transmembrane region" description="Helical" evidence="3">
    <location>
        <begin position="12"/>
        <end position="35"/>
    </location>
</feature>
<dbReference type="InterPro" id="IPR031549">
    <property type="entry name" value="ASH"/>
</dbReference>
<comment type="caution">
    <text evidence="5">The sequence shown here is derived from an EMBL/GenBank/DDBJ whole genome shotgun (WGS) entry which is preliminary data.</text>
</comment>
<dbReference type="Pfam" id="PF15780">
    <property type="entry name" value="ASH"/>
    <property type="match status" value="1"/>
</dbReference>
<proteinExistence type="predicted"/>
<keyword evidence="3" id="KW-1133">Transmembrane helix</keyword>
<keyword evidence="3" id="KW-0812">Transmembrane</keyword>
<organism evidence="5 6">
    <name type="scientific">Pilimelia terevasa</name>
    <dbReference type="NCBI Taxonomy" id="53372"/>
    <lineage>
        <taxon>Bacteria</taxon>
        <taxon>Bacillati</taxon>
        <taxon>Actinomycetota</taxon>
        <taxon>Actinomycetes</taxon>
        <taxon>Micromonosporales</taxon>
        <taxon>Micromonosporaceae</taxon>
        <taxon>Pilimelia</taxon>
    </lineage>
</organism>
<name>A0A8J3FKW1_9ACTN</name>
<keyword evidence="2" id="KW-0963">Cytoplasm</keyword>
<protein>
    <recommendedName>
        <fullName evidence="4">Abnormal spindle-like microcephaly-associated protein ASH domain-containing protein</fullName>
    </recommendedName>
</protein>
<dbReference type="EMBL" id="BMQC01000028">
    <property type="protein sequence ID" value="GGK43895.1"/>
    <property type="molecule type" value="Genomic_DNA"/>
</dbReference>
<evidence type="ECO:0000256" key="1">
    <source>
        <dbReference type="ARBA" id="ARBA00004496"/>
    </source>
</evidence>
<dbReference type="Proteomes" id="UP000662200">
    <property type="component" value="Unassembled WGS sequence"/>
</dbReference>
<dbReference type="GO" id="GO:0005975">
    <property type="term" value="P:carbohydrate metabolic process"/>
    <property type="evidence" value="ECO:0007669"/>
    <property type="project" value="UniProtKB-ARBA"/>
</dbReference>
<dbReference type="Gene3D" id="2.60.40.10">
    <property type="entry name" value="Immunoglobulins"/>
    <property type="match status" value="1"/>
</dbReference>
<feature type="domain" description="Abnormal spindle-like microcephaly-associated protein ASH" evidence="4">
    <location>
        <begin position="184"/>
        <end position="266"/>
    </location>
</feature>
<accession>A0A8J3FKW1</accession>
<gene>
    <name evidence="5" type="ORF">GCM10010124_40920</name>
</gene>